<evidence type="ECO:0000313" key="2">
    <source>
        <dbReference type="EMBL" id="ACY14556.1"/>
    </source>
</evidence>
<gene>
    <name evidence="2" type="ordered locus">Hoch_2011</name>
</gene>
<sequence length="162" mass="16519">MKRALLIAVTVILAAFLGRAEEAHAQAYGMAGCGLGSVVFGNAPGLVQVFAATTNATLGSQTFGITFGTSNCTNGGGGLVSTRSFVETNREVLAKDVSRGSGETIATLSTLAGCSDQQQVGAALQQNFSRIFPSAAASDRQVSANVVSILRDEQAALSCSKL</sequence>
<protein>
    <recommendedName>
        <fullName evidence="4">DUF3015 domain-containing protein</fullName>
    </recommendedName>
</protein>
<dbReference type="Pfam" id="PF11220">
    <property type="entry name" value="DUF3015"/>
    <property type="match status" value="1"/>
</dbReference>
<dbReference type="Proteomes" id="UP000001880">
    <property type="component" value="Chromosome"/>
</dbReference>
<dbReference type="AlphaFoldDB" id="D0LFV4"/>
<dbReference type="KEGG" id="hoh:Hoch_2011"/>
<dbReference type="EMBL" id="CP001804">
    <property type="protein sequence ID" value="ACY14556.1"/>
    <property type="molecule type" value="Genomic_DNA"/>
</dbReference>
<feature type="chain" id="PRO_5003010176" description="DUF3015 domain-containing protein" evidence="1">
    <location>
        <begin position="21"/>
        <end position="162"/>
    </location>
</feature>
<evidence type="ECO:0000313" key="3">
    <source>
        <dbReference type="Proteomes" id="UP000001880"/>
    </source>
</evidence>
<dbReference type="STRING" id="502025.Hoch_2011"/>
<accession>D0LFV4</accession>
<feature type="signal peptide" evidence="1">
    <location>
        <begin position="1"/>
        <end position="20"/>
    </location>
</feature>
<reference evidence="2 3" key="1">
    <citation type="journal article" date="2010" name="Stand. Genomic Sci.">
        <title>Complete genome sequence of Haliangium ochraceum type strain (SMP-2).</title>
        <authorList>
            <consortium name="US DOE Joint Genome Institute (JGI-PGF)"/>
            <person name="Ivanova N."/>
            <person name="Daum C."/>
            <person name="Lang E."/>
            <person name="Abt B."/>
            <person name="Kopitz M."/>
            <person name="Saunders E."/>
            <person name="Lapidus A."/>
            <person name="Lucas S."/>
            <person name="Glavina Del Rio T."/>
            <person name="Nolan M."/>
            <person name="Tice H."/>
            <person name="Copeland A."/>
            <person name="Cheng J.F."/>
            <person name="Chen F."/>
            <person name="Bruce D."/>
            <person name="Goodwin L."/>
            <person name="Pitluck S."/>
            <person name="Mavromatis K."/>
            <person name="Pati A."/>
            <person name="Mikhailova N."/>
            <person name="Chen A."/>
            <person name="Palaniappan K."/>
            <person name="Land M."/>
            <person name="Hauser L."/>
            <person name="Chang Y.J."/>
            <person name="Jeffries C.D."/>
            <person name="Detter J.C."/>
            <person name="Brettin T."/>
            <person name="Rohde M."/>
            <person name="Goker M."/>
            <person name="Bristow J."/>
            <person name="Markowitz V."/>
            <person name="Eisen J.A."/>
            <person name="Hugenholtz P."/>
            <person name="Kyrpides N.C."/>
            <person name="Klenk H.P."/>
        </authorList>
    </citation>
    <scope>NUCLEOTIDE SEQUENCE [LARGE SCALE GENOMIC DNA]</scope>
    <source>
        <strain evidence="3">DSM 14365 / CIP 107738 / JCM 11303 / AJ 13395 / SMP-2</strain>
    </source>
</reference>
<dbReference type="HOGENOM" id="CLU_135474_1_0_7"/>
<evidence type="ECO:0008006" key="4">
    <source>
        <dbReference type="Google" id="ProtNLM"/>
    </source>
</evidence>
<dbReference type="PROSITE" id="PS51257">
    <property type="entry name" value="PROKAR_LIPOPROTEIN"/>
    <property type="match status" value="1"/>
</dbReference>
<keyword evidence="3" id="KW-1185">Reference proteome</keyword>
<name>D0LFV4_HALO1</name>
<proteinExistence type="predicted"/>
<dbReference type="InterPro" id="IPR021383">
    <property type="entry name" value="DUF3015"/>
</dbReference>
<evidence type="ECO:0000256" key="1">
    <source>
        <dbReference type="SAM" id="SignalP"/>
    </source>
</evidence>
<organism evidence="2 3">
    <name type="scientific">Haliangium ochraceum (strain DSM 14365 / JCM 11303 / SMP-2)</name>
    <dbReference type="NCBI Taxonomy" id="502025"/>
    <lineage>
        <taxon>Bacteria</taxon>
        <taxon>Pseudomonadati</taxon>
        <taxon>Myxococcota</taxon>
        <taxon>Polyangia</taxon>
        <taxon>Haliangiales</taxon>
        <taxon>Kofleriaceae</taxon>
        <taxon>Haliangium</taxon>
    </lineage>
</organism>
<dbReference type="OrthoDB" id="5344038at2"/>
<dbReference type="RefSeq" id="WP_012827164.1">
    <property type="nucleotide sequence ID" value="NC_013440.1"/>
</dbReference>
<keyword evidence="1" id="KW-0732">Signal</keyword>
<dbReference type="eggNOG" id="ENOG5032SV1">
    <property type="taxonomic scope" value="Bacteria"/>
</dbReference>